<dbReference type="InterPro" id="IPR006694">
    <property type="entry name" value="Fatty_acid_hydroxylase"/>
</dbReference>
<evidence type="ECO:0000256" key="1">
    <source>
        <dbReference type="ARBA" id="ARBA00004127"/>
    </source>
</evidence>
<feature type="transmembrane region" description="Helical" evidence="7">
    <location>
        <begin position="55"/>
        <end position="81"/>
    </location>
</feature>
<evidence type="ECO:0000256" key="5">
    <source>
        <dbReference type="ARBA" id="ARBA00023098"/>
    </source>
</evidence>
<keyword evidence="6 7" id="KW-0472">Membrane</keyword>
<keyword evidence="2 7" id="KW-0812">Transmembrane</keyword>
<dbReference type="GO" id="GO:0005506">
    <property type="term" value="F:iron ion binding"/>
    <property type="evidence" value="ECO:0007669"/>
    <property type="project" value="InterPro"/>
</dbReference>
<dbReference type="GO" id="GO:0008610">
    <property type="term" value="P:lipid biosynthetic process"/>
    <property type="evidence" value="ECO:0007669"/>
    <property type="project" value="InterPro"/>
</dbReference>
<organism evidence="9">
    <name type="scientific">marine metagenome</name>
    <dbReference type="NCBI Taxonomy" id="408172"/>
    <lineage>
        <taxon>unclassified sequences</taxon>
        <taxon>metagenomes</taxon>
        <taxon>ecological metagenomes</taxon>
    </lineage>
</organism>
<evidence type="ECO:0000256" key="2">
    <source>
        <dbReference type="ARBA" id="ARBA00022692"/>
    </source>
</evidence>
<keyword evidence="4" id="KW-0560">Oxidoreductase</keyword>
<name>A0A382D591_9ZZZZ</name>
<evidence type="ECO:0000256" key="4">
    <source>
        <dbReference type="ARBA" id="ARBA00023002"/>
    </source>
</evidence>
<evidence type="ECO:0000259" key="8">
    <source>
        <dbReference type="Pfam" id="PF04116"/>
    </source>
</evidence>
<comment type="subcellular location">
    <subcellularLocation>
        <location evidence="1">Endomembrane system</location>
        <topology evidence="1">Multi-pass membrane protein</topology>
    </subcellularLocation>
</comment>
<reference evidence="9" key="1">
    <citation type="submission" date="2018-05" db="EMBL/GenBank/DDBJ databases">
        <authorList>
            <person name="Lanie J.A."/>
            <person name="Ng W.-L."/>
            <person name="Kazmierczak K.M."/>
            <person name="Andrzejewski T.M."/>
            <person name="Davidsen T.M."/>
            <person name="Wayne K.J."/>
            <person name="Tettelin H."/>
            <person name="Glass J.I."/>
            <person name="Rusch D."/>
            <person name="Podicherti R."/>
            <person name="Tsui H.-C.T."/>
            <person name="Winkler M.E."/>
        </authorList>
    </citation>
    <scope>NUCLEOTIDE SEQUENCE</scope>
</reference>
<dbReference type="GO" id="GO:0005783">
    <property type="term" value="C:endoplasmic reticulum"/>
    <property type="evidence" value="ECO:0007669"/>
    <property type="project" value="TreeGrafter"/>
</dbReference>
<evidence type="ECO:0000256" key="3">
    <source>
        <dbReference type="ARBA" id="ARBA00022989"/>
    </source>
</evidence>
<dbReference type="InterPro" id="IPR051689">
    <property type="entry name" value="Sterol_desaturase/TMEM195"/>
</dbReference>
<proteinExistence type="predicted"/>
<dbReference type="PANTHER" id="PTHR21624:SF1">
    <property type="entry name" value="ALKYLGLYCEROL MONOOXYGENASE"/>
    <property type="match status" value="1"/>
</dbReference>
<dbReference type="AlphaFoldDB" id="A0A382D591"/>
<dbReference type="Pfam" id="PF04116">
    <property type="entry name" value="FA_hydroxylase"/>
    <property type="match status" value="1"/>
</dbReference>
<feature type="domain" description="Fatty acid hydroxylase" evidence="8">
    <location>
        <begin position="70"/>
        <end position="206"/>
    </location>
</feature>
<evidence type="ECO:0000313" key="9">
    <source>
        <dbReference type="EMBL" id="SVB33289.1"/>
    </source>
</evidence>
<gene>
    <name evidence="9" type="ORF">METZ01_LOCUS186143</name>
</gene>
<accession>A0A382D591</accession>
<dbReference type="EMBL" id="UINC01037581">
    <property type="protein sequence ID" value="SVB33289.1"/>
    <property type="molecule type" value="Genomic_DNA"/>
</dbReference>
<dbReference type="GO" id="GO:0006643">
    <property type="term" value="P:membrane lipid metabolic process"/>
    <property type="evidence" value="ECO:0007669"/>
    <property type="project" value="TreeGrafter"/>
</dbReference>
<dbReference type="PANTHER" id="PTHR21624">
    <property type="entry name" value="STEROL DESATURASE-RELATED PROTEIN"/>
    <property type="match status" value="1"/>
</dbReference>
<sequence length="248" mass="28116">MVVWEVLARRRETSAFRVQRWSTNFAMLVLGIVSIRVVLPMTLIQLADWIGDREWGAIAVLDLPFMVGVAVSVIALDFCLYGQHLLMHRVSWLWRLHQVHHADPEFDVTTGLRFHPFEIAVSALYKALAVVVLGSPALAVLIFEIALNSSSMFTHANGRLPQRLDRLVRWLFVTPDMHRIHHSAEVSEFNTNFGFNLAVWDRLFGTYRQEAALECAQIEIGLRLQPGRASSLGSALRIPFEKRTLSSS</sequence>
<feature type="transmembrane region" description="Helical" evidence="7">
    <location>
        <begin position="123"/>
        <end position="143"/>
    </location>
</feature>
<evidence type="ECO:0000256" key="6">
    <source>
        <dbReference type="ARBA" id="ARBA00023136"/>
    </source>
</evidence>
<evidence type="ECO:0000256" key="7">
    <source>
        <dbReference type="SAM" id="Phobius"/>
    </source>
</evidence>
<keyword evidence="5" id="KW-0443">Lipid metabolism</keyword>
<dbReference type="GO" id="GO:0016020">
    <property type="term" value="C:membrane"/>
    <property type="evidence" value="ECO:0007669"/>
    <property type="project" value="GOC"/>
</dbReference>
<protein>
    <recommendedName>
        <fullName evidence="8">Fatty acid hydroxylase domain-containing protein</fullName>
    </recommendedName>
</protein>
<keyword evidence="3 7" id="KW-1133">Transmembrane helix</keyword>
<dbReference type="GO" id="GO:0050479">
    <property type="term" value="F:glyceryl-ether monooxygenase activity"/>
    <property type="evidence" value="ECO:0007669"/>
    <property type="project" value="TreeGrafter"/>
</dbReference>
<feature type="transmembrane region" description="Helical" evidence="7">
    <location>
        <begin position="21"/>
        <end position="43"/>
    </location>
</feature>